<evidence type="ECO:0000256" key="1">
    <source>
        <dbReference type="ARBA" id="ARBA00009884"/>
    </source>
</evidence>
<dbReference type="InterPro" id="IPR001619">
    <property type="entry name" value="Sec1-like"/>
</dbReference>
<keyword evidence="3" id="KW-1185">Reference proteome</keyword>
<dbReference type="Proteomes" id="UP000039865">
    <property type="component" value="Unassembled WGS sequence"/>
</dbReference>
<dbReference type="Pfam" id="PF00995">
    <property type="entry name" value="Sec1"/>
    <property type="match status" value="1"/>
</dbReference>
<evidence type="ECO:0000313" key="3">
    <source>
        <dbReference type="Proteomes" id="UP000039865"/>
    </source>
</evidence>
<evidence type="ECO:0000313" key="2">
    <source>
        <dbReference type="EMBL" id="CDW81948.1"/>
    </source>
</evidence>
<dbReference type="InterPro" id="IPR036045">
    <property type="entry name" value="Sec1-like_sf"/>
</dbReference>
<dbReference type="Gene3D" id="3.40.50.2060">
    <property type="match status" value="1"/>
</dbReference>
<organism evidence="2 3">
    <name type="scientific">Stylonychia lemnae</name>
    <name type="common">Ciliate</name>
    <dbReference type="NCBI Taxonomy" id="5949"/>
    <lineage>
        <taxon>Eukaryota</taxon>
        <taxon>Sar</taxon>
        <taxon>Alveolata</taxon>
        <taxon>Ciliophora</taxon>
        <taxon>Intramacronucleata</taxon>
        <taxon>Spirotrichea</taxon>
        <taxon>Stichotrichia</taxon>
        <taxon>Sporadotrichida</taxon>
        <taxon>Oxytrichidae</taxon>
        <taxon>Stylonychinae</taxon>
        <taxon>Stylonychia</taxon>
    </lineage>
</organism>
<dbReference type="EMBL" id="CCKQ01010439">
    <property type="protein sequence ID" value="CDW81948.1"/>
    <property type="molecule type" value="Genomic_DNA"/>
</dbReference>
<dbReference type="OrthoDB" id="10266265at2759"/>
<dbReference type="InterPro" id="IPR027482">
    <property type="entry name" value="Sec1-like_dom2"/>
</dbReference>
<name>A0A078AM85_STYLE</name>
<dbReference type="OMA" id="NARTAYK"/>
<dbReference type="FunCoup" id="A0A078AM85">
    <property type="interactions" value="395"/>
</dbReference>
<dbReference type="SUPFAM" id="SSF56815">
    <property type="entry name" value="Sec1/munc18-like (SM) proteins"/>
    <property type="match status" value="1"/>
</dbReference>
<accession>A0A078AM85</accession>
<dbReference type="InterPro" id="IPR043127">
    <property type="entry name" value="Sec-1-like_dom3a"/>
</dbReference>
<comment type="similarity">
    <text evidence="1">Belongs to the STXBP/unc-18/SEC1 family.</text>
</comment>
<dbReference type="Gene3D" id="3.90.830.10">
    <property type="entry name" value="Syntaxin Binding Protein 1, Chain A, domain 2"/>
    <property type="match status" value="1"/>
</dbReference>
<dbReference type="Gene3D" id="1.25.40.60">
    <property type="match status" value="1"/>
</dbReference>
<dbReference type="InterPro" id="IPR043154">
    <property type="entry name" value="Sec-1-like_dom1"/>
</dbReference>
<dbReference type="InParanoid" id="A0A078AM85"/>
<dbReference type="PIRSF" id="PIRSF005715">
    <property type="entry name" value="VPS45_Sec1"/>
    <property type="match status" value="1"/>
</dbReference>
<gene>
    <name evidence="2" type="primary">Contig19316.g20478</name>
    <name evidence="2" type="ORF">STYLEM_10972</name>
</gene>
<proteinExistence type="inferred from homology"/>
<protein>
    <submittedName>
        <fullName evidence="2">Sec1 family protein</fullName>
    </submittedName>
</protein>
<dbReference type="PANTHER" id="PTHR11679">
    <property type="entry name" value="VESICLE PROTEIN SORTING-ASSOCIATED"/>
    <property type="match status" value="1"/>
</dbReference>
<sequence>MNMIEIVKDYVDNMLSEVQGRKALILDKETLKNIPAEKLTHLKAIFFCRCSEDIINKICIELQEPKFASYNLCNYYFAKLSIDFSNSLFNDKIQKLAESDIQNVVNQVQEVYADFSIINDDLFNLNIPSVIGMTEPLPKWTISDQQNFNRMIDALYSVVMASRSNPLIRFQARSEICFKLAEKLSAKLNDDEEFVARVSKNSPSTVLLLLDRREDPITPLLNQWTYQAMIHEILGINNNRVDMKSRVQNIPEDMKEVVISCEDDKFFRNIMYKNFGDVAEDIHNLVQSFLKNKQSQAQFTSIEDMQRIIENFPEFKQSERNTTKHFHILEELRKVVDGRKLYDLSEVEQDLVSGNENKAGHFKSVSDQINNAEISKMEKLRVSLIFCLRYENDEKVYKVKEMLKKQGLADSQVKIIDCIIEYAGKAKRGGDLFQNKDLFARGTKIFKSYFQEVQNVLLQHKPSLMTHLDNIYKGKLPGPEFPATKATDLKEKPQNVIVFMVGGTTYEEAKEVALTYNQQQIRVVLGGTCIHNMKSFIADVSQISLMKGPMQSFEIENP</sequence>
<dbReference type="AlphaFoldDB" id="A0A078AM85"/>
<reference evidence="2 3" key="1">
    <citation type="submission" date="2014-06" db="EMBL/GenBank/DDBJ databases">
        <authorList>
            <person name="Swart Estienne"/>
        </authorList>
    </citation>
    <scope>NUCLEOTIDE SEQUENCE [LARGE SCALE GENOMIC DNA]</scope>
    <source>
        <strain evidence="2 3">130c</strain>
    </source>
</reference>
<dbReference type="Gene3D" id="3.40.50.1910">
    <property type="match status" value="1"/>
</dbReference>
<dbReference type="GO" id="GO:0016192">
    <property type="term" value="P:vesicle-mediated transport"/>
    <property type="evidence" value="ECO:0007669"/>
    <property type="project" value="InterPro"/>
</dbReference>